<dbReference type="EC" id="2.3.1.269" evidence="9"/>
<evidence type="ECO:0000256" key="1">
    <source>
        <dbReference type="ARBA" id="ARBA00004651"/>
    </source>
</evidence>
<dbReference type="GO" id="GO:0005886">
    <property type="term" value="C:plasma membrane"/>
    <property type="evidence" value="ECO:0007669"/>
    <property type="project" value="UniProtKB-SubCell"/>
</dbReference>
<feature type="transmembrane region" description="Helical" evidence="9">
    <location>
        <begin position="133"/>
        <end position="156"/>
    </location>
</feature>
<dbReference type="HAMAP" id="MF_01148">
    <property type="entry name" value="Lnt"/>
    <property type="match status" value="1"/>
</dbReference>
<comment type="caution">
    <text evidence="11">The sequence shown here is derived from an EMBL/GenBank/DDBJ whole genome shotgun (WGS) entry which is preliminary data.</text>
</comment>
<gene>
    <name evidence="9 11" type="primary">lnt</name>
    <name evidence="11" type="ORF">CW354_08810</name>
</gene>
<keyword evidence="11" id="KW-0449">Lipoprotein</keyword>
<dbReference type="Proteomes" id="UP000239504">
    <property type="component" value="Unassembled WGS sequence"/>
</dbReference>
<evidence type="ECO:0000313" key="12">
    <source>
        <dbReference type="Proteomes" id="UP000239504"/>
    </source>
</evidence>
<dbReference type="EMBL" id="PJCH01000005">
    <property type="protein sequence ID" value="PQA88387.1"/>
    <property type="molecule type" value="Genomic_DNA"/>
</dbReference>
<keyword evidence="12" id="KW-1185">Reference proteome</keyword>
<feature type="transmembrane region" description="Helical" evidence="9">
    <location>
        <begin position="535"/>
        <end position="554"/>
    </location>
</feature>
<feature type="transmembrane region" description="Helical" evidence="9">
    <location>
        <begin position="55"/>
        <end position="88"/>
    </location>
</feature>
<comment type="subcellular location">
    <subcellularLocation>
        <location evidence="1 9">Cell membrane</location>
        <topology evidence="1 9">Multi-pass membrane protein</topology>
    </subcellularLocation>
</comment>
<dbReference type="PANTHER" id="PTHR38686:SF1">
    <property type="entry name" value="APOLIPOPROTEIN N-ACYLTRANSFERASE"/>
    <property type="match status" value="1"/>
</dbReference>
<comment type="catalytic activity">
    <reaction evidence="9">
        <text>N-terminal S-1,2-diacyl-sn-glyceryl-L-cysteinyl-[lipoprotein] + a glycerophospholipid = N-acyl-S-1,2-diacyl-sn-glyceryl-L-cysteinyl-[lipoprotein] + a 2-acyl-sn-glycero-3-phospholipid + H(+)</text>
        <dbReference type="Rhea" id="RHEA:48228"/>
        <dbReference type="Rhea" id="RHEA-COMP:14681"/>
        <dbReference type="Rhea" id="RHEA-COMP:14684"/>
        <dbReference type="ChEBI" id="CHEBI:15378"/>
        <dbReference type="ChEBI" id="CHEBI:136912"/>
        <dbReference type="ChEBI" id="CHEBI:140656"/>
        <dbReference type="ChEBI" id="CHEBI:140657"/>
        <dbReference type="ChEBI" id="CHEBI:140660"/>
        <dbReference type="EC" id="2.3.1.269"/>
    </reaction>
</comment>
<name>A0A2S7K7A9_9PROT</name>
<dbReference type="NCBIfam" id="TIGR00546">
    <property type="entry name" value="lnt"/>
    <property type="match status" value="1"/>
</dbReference>
<feature type="transmembrane region" description="Helical" evidence="9">
    <location>
        <begin position="209"/>
        <end position="231"/>
    </location>
</feature>
<evidence type="ECO:0000313" key="11">
    <source>
        <dbReference type="EMBL" id="PQA88387.1"/>
    </source>
</evidence>
<comment type="function">
    <text evidence="9">Catalyzes the phospholipid dependent N-acylation of the N-terminal cysteine of apolipoprotein, the last step in lipoprotein maturation.</text>
</comment>
<keyword evidence="7 9" id="KW-0472">Membrane</keyword>
<dbReference type="GO" id="GO:0042158">
    <property type="term" value="P:lipoprotein biosynthetic process"/>
    <property type="evidence" value="ECO:0007669"/>
    <property type="project" value="UniProtKB-UniRule"/>
</dbReference>
<evidence type="ECO:0000256" key="6">
    <source>
        <dbReference type="ARBA" id="ARBA00022989"/>
    </source>
</evidence>
<evidence type="ECO:0000256" key="7">
    <source>
        <dbReference type="ARBA" id="ARBA00023136"/>
    </source>
</evidence>
<dbReference type="InterPro" id="IPR036526">
    <property type="entry name" value="C-N_Hydrolase_sf"/>
</dbReference>
<dbReference type="InterPro" id="IPR003010">
    <property type="entry name" value="C-N_Hydrolase"/>
</dbReference>
<keyword evidence="3 9" id="KW-1003">Cell membrane</keyword>
<dbReference type="InterPro" id="IPR045378">
    <property type="entry name" value="LNT_N"/>
</dbReference>
<reference evidence="11 12" key="1">
    <citation type="submission" date="2017-12" db="EMBL/GenBank/DDBJ databases">
        <authorList>
            <person name="Hurst M.R.H."/>
        </authorList>
    </citation>
    <scope>NUCLEOTIDE SEQUENCE [LARGE SCALE GENOMIC DNA]</scope>
    <source>
        <strain evidence="11 12">SY-3-19</strain>
    </source>
</reference>
<dbReference type="PROSITE" id="PS50263">
    <property type="entry name" value="CN_HYDROLASE"/>
    <property type="match status" value="1"/>
</dbReference>
<keyword evidence="8 9" id="KW-0012">Acyltransferase</keyword>
<dbReference type="AlphaFoldDB" id="A0A2S7K7A9"/>
<dbReference type="GO" id="GO:0016410">
    <property type="term" value="F:N-acyltransferase activity"/>
    <property type="evidence" value="ECO:0007669"/>
    <property type="project" value="UniProtKB-UniRule"/>
</dbReference>
<dbReference type="SUPFAM" id="SSF56317">
    <property type="entry name" value="Carbon-nitrogen hydrolase"/>
    <property type="match status" value="1"/>
</dbReference>
<evidence type="ECO:0000256" key="2">
    <source>
        <dbReference type="ARBA" id="ARBA00010065"/>
    </source>
</evidence>
<evidence type="ECO:0000256" key="9">
    <source>
        <dbReference type="HAMAP-Rule" id="MF_01148"/>
    </source>
</evidence>
<dbReference type="PANTHER" id="PTHR38686">
    <property type="entry name" value="APOLIPOPROTEIN N-ACYLTRANSFERASE"/>
    <property type="match status" value="1"/>
</dbReference>
<evidence type="ECO:0000256" key="4">
    <source>
        <dbReference type="ARBA" id="ARBA00022679"/>
    </source>
</evidence>
<keyword evidence="4 9" id="KW-0808">Transferase</keyword>
<evidence type="ECO:0000259" key="10">
    <source>
        <dbReference type="PROSITE" id="PS50263"/>
    </source>
</evidence>
<dbReference type="UniPathway" id="UPA00666"/>
<dbReference type="Pfam" id="PF20154">
    <property type="entry name" value="LNT_N"/>
    <property type="match status" value="1"/>
</dbReference>
<feature type="transmembrane region" description="Helical" evidence="9">
    <location>
        <begin position="100"/>
        <end position="121"/>
    </location>
</feature>
<evidence type="ECO:0000256" key="8">
    <source>
        <dbReference type="ARBA" id="ARBA00023315"/>
    </source>
</evidence>
<comment type="similarity">
    <text evidence="2 9">Belongs to the CN hydrolase family. Apolipoprotein N-acyltransferase subfamily.</text>
</comment>
<proteinExistence type="inferred from homology"/>
<sequence>MRARSGNCASGPPLSPRLLAKPRSSGLDSFFSRLSGLLAGSAEKLRALKGWRRRLAAFLAGLAGALAMAPVYALPLLAVSLSVFVILIDGAKAHARPRASAFAAGWFWGFGYFLAGVYWMAFSFFVQADQFAWMAPFAMTGMPAFLALFTGVAALVSVPFEKTGWARIALFAAIFAMVEYLRGHILTGLPWNLAGQALAGSAAGSQTAAWYGAYGLSLVAIFLAMAPAAGLGPRDKPHALSGLVVMLAGTAVLYAVGAARLALPDPEGDARNIVRIVQPNIPQREKIDWDYWAKNFERQMEHSRGAVPPDAQLYVIWPENGAPLLEEAATALQAIGDDFPENSVLIAGAVRRARGAEGAERWYNSIAVVEETPRGRAVTAHYDKHHLVPVGEYLPFFEFFKSIGLAALTPYQDRGFYAGAGPKTIEAGGTRFSPMICYEAIFPHASYPAGERPGWLVVVTNDAWYGDTSGPRQHLDMARLRSIETGLPMARSANTGISALIDGKGRMLARLALYQAGKIEAPLPPALPPPLYDRFGDWVFFVMLLGFLAPALAAKPSARK</sequence>
<keyword evidence="6 9" id="KW-1133">Transmembrane helix</keyword>
<dbReference type="Pfam" id="PF00795">
    <property type="entry name" value="CN_hydrolase"/>
    <property type="match status" value="1"/>
</dbReference>
<dbReference type="CDD" id="cd07571">
    <property type="entry name" value="ALP_N-acyl_transferase"/>
    <property type="match status" value="1"/>
</dbReference>
<protein>
    <recommendedName>
        <fullName evidence="9">Apolipoprotein N-acyltransferase</fullName>
        <shortName evidence="9">ALP N-acyltransferase</shortName>
        <ecNumber evidence="9">2.3.1.269</ecNumber>
    </recommendedName>
</protein>
<dbReference type="OrthoDB" id="9804277at2"/>
<feature type="domain" description="CN hydrolase" evidence="10">
    <location>
        <begin position="277"/>
        <end position="525"/>
    </location>
</feature>
<comment type="pathway">
    <text evidence="9">Protein modification; lipoprotein biosynthesis (N-acyl transfer).</text>
</comment>
<organism evidence="11 12">
    <name type="scientific">Hyphococcus luteus</name>
    <dbReference type="NCBI Taxonomy" id="2058213"/>
    <lineage>
        <taxon>Bacteria</taxon>
        <taxon>Pseudomonadati</taxon>
        <taxon>Pseudomonadota</taxon>
        <taxon>Alphaproteobacteria</taxon>
        <taxon>Parvularculales</taxon>
        <taxon>Parvularculaceae</taxon>
        <taxon>Hyphococcus</taxon>
    </lineage>
</organism>
<keyword evidence="5 9" id="KW-0812">Transmembrane</keyword>
<evidence type="ECO:0000256" key="3">
    <source>
        <dbReference type="ARBA" id="ARBA00022475"/>
    </source>
</evidence>
<evidence type="ECO:0000256" key="5">
    <source>
        <dbReference type="ARBA" id="ARBA00022692"/>
    </source>
</evidence>
<feature type="transmembrane region" description="Helical" evidence="9">
    <location>
        <begin position="168"/>
        <end position="189"/>
    </location>
</feature>
<feature type="transmembrane region" description="Helical" evidence="9">
    <location>
        <begin position="243"/>
        <end position="263"/>
    </location>
</feature>
<accession>A0A2S7K7A9</accession>
<dbReference type="Gene3D" id="3.60.110.10">
    <property type="entry name" value="Carbon-nitrogen hydrolase"/>
    <property type="match status" value="1"/>
</dbReference>
<dbReference type="InterPro" id="IPR004563">
    <property type="entry name" value="Apolipo_AcylTrfase"/>
</dbReference>